<proteinExistence type="predicted"/>
<protein>
    <submittedName>
        <fullName evidence="7">E4 SUMO-protein ligase PIAL2</fullName>
    </submittedName>
</protein>
<evidence type="ECO:0000256" key="3">
    <source>
        <dbReference type="ARBA" id="ARBA00022833"/>
    </source>
</evidence>
<keyword evidence="2 4" id="KW-0863">Zinc-finger</keyword>
<dbReference type="Proteomes" id="UP001237642">
    <property type="component" value="Unassembled WGS sequence"/>
</dbReference>
<keyword evidence="1" id="KW-0479">Metal-binding</keyword>
<evidence type="ECO:0000256" key="1">
    <source>
        <dbReference type="ARBA" id="ARBA00022723"/>
    </source>
</evidence>
<evidence type="ECO:0000256" key="5">
    <source>
        <dbReference type="SAM" id="MobiDB-lite"/>
    </source>
</evidence>
<dbReference type="CDD" id="cd16650">
    <property type="entry name" value="SP-RING_PIAS-like"/>
    <property type="match status" value="1"/>
</dbReference>
<dbReference type="InterPro" id="IPR013083">
    <property type="entry name" value="Znf_RING/FYVE/PHD"/>
</dbReference>
<dbReference type="Gene3D" id="3.30.40.10">
    <property type="entry name" value="Zinc/RING finger domain, C3HC4 (zinc finger)"/>
    <property type="match status" value="1"/>
</dbReference>
<keyword evidence="3" id="KW-0862">Zinc</keyword>
<reference evidence="7" key="1">
    <citation type="submission" date="2023-02" db="EMBL/GenBank/DDBJ databases">
        <title>Genome of toxic invasive species Heracleum sosnowskyi carries increased number of genes despite the absence of recent whole-genome duplications.</title>
        <authorList>
            <person name="Schelkunov M."/>
            <person name="Shtratnikova V."/>
            <person name="Makarenko M."/>
            <person name="Klepikova A."/>
            <person name="Omelchenko D."/>
            <person name="Novikova G."/>
            <person name="Obukhova E."/>
            <person name="Bogdanov V."/>
            <person name="Penin A."/>
            <person name="Logacheva M."/>
        </authorList>
    </citation>
    <scope>NUCLEOTIDE SEQUENCE</scope>
    <source>
        <strain evidence="7">Hsosn_3</strain>
        <tissue evidence="7">Leaf</tissue>
    </source>
</reference>
<organism evidence="7 8">
    <name type="scientific">Heracleum sosnowskyi</name>
    <dbReference type="NCBI Taxonomy" id="360622"/>
    <lineage>
        <taxon>Eukaryota</taxon>
        <taxon>Viridiplantae</taxon>
        <taxon>Streptophyta</taxon>
        <taxon>Embryophyta</taxon>
        <taxon>Tracheophyta</taxon>
        <taxon>Spermatophyta</taxon>
        <taxon>Magnoliopsida</taxon>
        <taxon>eudicotyledons</taxon>
        <taxon>Gunneridae</taxon>
        <taxon>Pentapetalae</taxon>
        <taxon>asterids</taxon>
        <taxon>campanulids</taxon>
        <taxon>Apiales</taxon>
        <taxon>Apiaceae</taxon>
        <taxon>Apioideae</taxon>
        <taxon>apioid superclade</taxon>
        <taxon>Tordylieae</taxon>
        <taxon>Tordyliinae</taxon>
        <taxon>Heracleum</taxon>
    </lineage>
</organism>
<dbReference type="PROSITE" id="PS51044">
    <property type="entry name" value="ZF_SP_RING"/>
    <property type="match status" value="1"/>
</dbReference>
<feature type="compositionally biased region" description="Low complexity" evidence="5">
    <location>
        <begin position="646"/>
        <end position="657"/>
    </location>
</feature>
<dbReference type="Pfam" id="PF02891">
    <property type="entry name" value="zf-MIZ"/>
    <property type="match status" value="1"/>
</dbReference>
<sequence length="880" mass="96643">MYSASEVNACELINISARLRDFICSMDRSDPLQFSNLCISLARCIDYALAISEVPRFDWEFPRLLKQVCEHRKDCLLQAAIMVLMISVKTACKNGWFLHNDSEELQTLAQEIGSAFCCTKNFDTEMSCLEPTITIILSRFYPQMKIDEILTSLAVKPGYEAYVVDFQIPKNLNSLPPDVWLFVAEIENLETSACIISPQQVNFLMNGKGVESRSNVFMDDGPQLPTNVTKLLKYGTNLLQAVGQFNGNYVIIVACMSLGTPPVRPSLQDYVQPTVALLDSDLELSEGPSRVSLSCPISMKRIKIPVKGHSCKHHQCFDLDNYVEMNLRRPSWRCPHCNQSVCFNDIRIDQKMVKILEEVGVNVAGVMISADGSWKAATESNDQSDKQHDKTSNCIQDVLVLPQQEPKCAAANDLPDIMDLTEEDNEINTLSAGENESANPLLVHNQDQLSNPCTTSTDAINQNTSLQIEDCYWSGVYLPMHGSETSGGRIDAQVNGVSVSATTSYTSPVLTDAISPALNREPGGFDAPSLTASAAPSHIPITVNTPLKQFSNFDMVNEYGRFPTTSTNTNRVPVTVQGLPVQGSTYNPQQRPIYTSQMPSNPLMVNGSDPYFSNVERHQRPGSHPSSHQGSYMSLSSLQQHIGSWSPRGPFGPSRPSELNTIPPASGQHPGGYRVPTVPVTHGQNLHQQQSIGQRMSNIQSQFPSLARSSAHLPPNQNHQGGPVNRFTSPPPVGQQQGQFSAAERASYVARMQSQLHSTQVQAPPIIRNVSAHNRPFMGNTGGTVQTVTRPEDLVESSAAAQEWRPTGRMRGSLSGEAYSAALNHFINQPTQTVQPTRPLTNVATSRSNIPYQLHVLRTMQMNATNEAINMSTQPASTAG</sequence>
<dbReference type="GO" id="GO:0008270">
    <property type="term" value="F:zinc ion binding"/>
    <property type="evidence" value="ECO:0007669"/>
    <property type="project" value="UniProtKB-KW"/>
</dbReference>
<reference evidence="7" key="2">
    <citation type="submission" date="2023-05" db="EMBL/GenBank/DDBJ databases">
        <authorList>
            <person name="Schelkunov M.I."/>
        </authorList>
    </citation>
    <scope>NUCLEOTIDE SEQUENCE</scope>
    <source>
        <strain evidence="7">Hsosn_3</strain>
        <tissue evidence="7">Leaf</tissue>
    </source>
</reference>
<dbReference type="GO" id="GO:0061665">
    <property type="term" value="F:SUMO ligase activity"/>
    <property type="evidence" value="ECO:0007669"/>
    <property type="project" value="TreeGrafter"/>
</dbReference>
<gene>
    <name evidence="7" type="ORF">POM88_028535</name>
</gene>
<dbReference type="AlphaFoldDB" id="A0AAD8HTS8"/>
<keyword evidence="7" id="KW-0436">Ligase</keyword>
<dbReference type="PANTHER" id="PTHR10782">
    <property type="entry name" value="ZINC FINGER MIZ DOMAIN-CONTAINING PROTEIN"/>
    <property type="match status" value="1"/>
</dbReference>
<feature type="region of interest" description="Disordered" evidence="5">
    <location>
        <begin position="646"/>
        <end position="670"/>
    </location>
</feature>
<evidence type="ECO:0000259" key="6">
    <source>
        <dbReference type="PROSITE" id="PS51044"/>
    </source>
</evidence>
<dbReference type="GO" id="GO:0016925">
    <property type="term" value="P:protein sumoylation"/>
    <property type="evidence" value="ECO:0007669"/>
    <property type="project" value="TreeGrafter"/>
</dbReference>
<dbReference type="InterPro" id="IPR004181">
    <property type="entry name" value="Znf_MIZ"/>
</dbReference>
<feature type="domain" description="SP-RING-type" evidence="6">
    <location>
        <begin position="280"/>
        <end position="361"/>
    </location>
</feature>
<evidence type="ECO:0000256" key="4">
    <source>
        <dbReference type="PROSITE-ProRule" id="PRU00452"/>
    </source>
</evidence>
<accession>A0AAD8HTS8</accession>
<evidence type="ECO:0000313" key="8">
    <source>
        <dbReference type="Proteomes" id="UP001237642"/>
    </source>
</evidence>
<dbReference type="GO" id="GO:0016874">
    <property type="term" value="F:ligase activity"/>
    <property type="evidence" value="ECO:0007669"/>
    <property type="project" value="UniProtKB-KW"/>
</dbReference>
<comment type="caution">
    <text evidence="7">The sequence shown here is derived from an EMBL/GenBank/DDBJ whole genome shotgun (WGS) entry which is preliminary data.</text>
</comment>
<dbReference type="PANTHER" id="PTHR10782:SF4">
    <property type="entry name" value="TONALLI, ISOFORM E"/>
    <property type="match status" value="1"/>
</dbReference>
<dbReference type="GO" id="GO:0000785">
    <property type="term" value="C:chromatin"/>
    <property type="evidence" value="ECO:0007669"/>
    <property type="project" value="TreeGrafter"/>
</dbReference>
<evidence type="ECO:0000256" key="2">
    <source>
        <dbReference type="ARBA" id="ARBA00022771"/>
    </source>
</evidence>
<keyword evidence="8" id="KW-1185">Reference proteome</keyword>
<dbReference type="EMBL" id="JAUIZM010000007">
    <property type="protein sequence ID" value="KAK1372342.1"/>
    <property type="molecule type" value="Genomic_DNA"/>
</dbReference>
<feature type="region of interest" description="Disordered" evidence="5">
    <location>
        <begin position="708"/>
        <end position="745"/>
    </location>
</feature>
<evidence type="ECO:0000313" key="7">
    <source>
        <dbReference type="EMBL" id="KAK1372342.1"/>
    </source>
</evidence>
<name>A0AAD8HTS8_9APIA</name>